<evidence type="ECO:0000259" key="9">
    <source>
        <dbReference type="SMART" id="SM00872"/>
    </source>
</evidence>
<dbReference type="InterPro" id="IPR027291">
    <property type="entry name" value="Glyco_hydro_38_N_sf"/>
</dbReference>
<dbReference type="InterPro" id="IPR054723">
    <property type="entry name" value="Ams1-like_N"/>
</dbReference>
<evidence type="ECO:0000256" key="6">
    <source>
        <dbReference type="ARBA" id="ARBA00023295"/>
    </source>
</evidence>
<dbReference type="Pfam" id="PF09261">
    <property type="entry name" value="Alpha-mann_mid"/>
    <property type="match status" value="1"/>
</dbReference>
<dbReference type="Pfam" id="PF22907">
    <property type="entry name" value="Ams1-like_1st"/>
    <property type="match status" value="1"/>
</dbReference>
<dbReference type="GO" id="GO:0030246">
    <property type="term" value="F:carbohydrate binding"/>
    <property type="evidence" value="ECO:0007669"/>
    <property type="project" value="InterPro"/>
</dbReference>
<accession>A0A168RHW1</accession>
<dbReference type="Gene3D" id="3.20.110.10">
    <property type="entry name" value="Glycoside hydrolase 38, N terminal domain"/>
    <property type="match status" value="1"/>
</dbReference>
<protein>
    <recommendedName>
        <fullName evidence="8">Alpha-mannosidase</fullName>
        <ecNumber evidence="3">3.2.1.24</ecNumber>
    </recommendedName>
</protein>
<dbReference type="OrthoDB" id="10261055at2759"/>
<name>A0A168RHW1_ABSGL</name>
<dbReference type="InterPro" id="IPR011330">
    <property type="entry name" value="Glyco_hydro/deAcase_b/a-brl"/>
</dbReference>
<gene>
    <name evidence="10" type="primary">ABSGL_12596.1 scaffold 12955</name>
</gene>
<keyword evidence="5" id="KW-0378">Hydrolase</keyword>
<dbReference type="GO" id="GO:0009313">
    <property type="term" value="P:oligosaccharide catabolic process"/>
    <property type="evidence" value="ECO:0007669"/>
    <property type="project" value="TreeGrafter"/>
</dbReference>
<comment type="similarity">
    <text evidence="2">Belongs to the glycosyl hydrolase 38 family.</text>
</comment>
<dbReference type="Gene3D" id="2.60.40.2220">
    <property type="match status" value="1"/>
</dbReference>
<dbReference type="GO" id="GO:0004559">
    <property type="term" value="F:alpha-mannosidase activity"/>
    <property type="evidence" value="ECO:0007669"/>
    <property type="project" value="UniProtKB-EC"/>
</dbReference>
<keyword evidence="6" id="KW-0326">Glycosidase</keyword>
<evidence type="ECO:0000256" key="5">
    <source>
        <dbReference type="ARBA" id="ARBA00022801"/>
    </source>
</evidence>
<comment type="function">
    <text evidence="7">Degrades free oligosaccharides in the vacuole.</text>
</comment>
<evidence type="ECO:0000256" key="4">
    <source>
        <dbReference type="ARBA" id="ARBA00022723"/>
    </source>
</evidence>
<reference evidence="10" key="1">
    <citation type="submission" date="2016-04" db="EMBL/GenBank/DDBJ databases">
        <authorList>
            <person name="Evans L.H."/>
            <person name="Alamgir A."/>
            <person name="Owens N."/>
            <person name="Weber N.D."/>
            <person name="Virtaneva K."/>
            <person name="Barbian K."/>
            <person name="Babar A."/>
            <person name="Rosenke K."/>
        </authorList>
    </citation>
    <scope>NUCLEOTIDE SEQUENCE [LARGE SCALE GENOMIC DNA]</scope>
    <source>
        <strain evidence="10">CBS 101.48</strain>
    </source>
</reference>
<evidence type="ECO:0000313" key="11">
    <source>
        <dbReference type="Proteomes" id="UP000078561"/>
    </source>
</evidence>
<dbReference type="PANTHER" id="PTHR46017:SF1">
    <property type="entry name" value="ALPHA-MANNOSIDASE 2C1"/>
    <property type="match status" value="1"/>
</dbReference>
<dbReference type="InterPro" id="IPR015341">
    <property type="entry name" value="Glyco_hydro_38_cen"/>
</dbReference>
<dbReference type="InterPro" id="IPR028995">
    <property type="entry name" value="Glyco_hydro_57/38_cen_sf"/>
</dbReference>
<dbReference type="Proteomes" id="UP000078561">
    <property type="component" value="Unassembled WGS sequence"/>
</dbReference>
<dbReference type="SUPFAM" id="SSF88713">
    <property type="entry name" value="Glycoside hydrolase/deacetylase"/>
    <property type="match status" value="1"/>
</dbReference>
<dbReference type="FunFam" id="2.70.98.30:FF:000001">
    <property type="entry name" value="alpha-mannosidase 2C1 isoform X2"/>
    <property type="match status" value="1"/>
</dbReference>
<dbReference type="SUPFAM" id="SSF88688">
    <property type="entry name" value="Families 57/38 glycoside transferase middle domain"/>
    <property type="match status" value="1"/>
</dbReference>
<evidence type="ECO:0000256" key="1">
    <source>
        <dbReference type="ARBA" id="ARBA00000365"/>
    </source>
</evidence>
<dbReference type="AlphaFoldDB" id="A0A168RHW1"/>
<keyword evidence="11" id="KW-1185">Reference proteome</keyword>
<feature type="domain" description="Glycoside hydrolase family 38 central" evidence="9">
    <location>
        <begin position="518"/>
        <end position="593"/>
    </location>
</feature>
<keyword evidence="4" id="KW-0479">Metal-binding</keyword>
<dbReference type="InterPro" id="IPR037094">
    <property type="entry name" value="Glyco_hydro_38_cen_sf"/>
</dbReference>
<dbReference type="EMBL" id="LT554635">
    <property type="protein sequence ID" value="SAM06970.1"/>
    <property type="molecule type" value="Genomic_DNA"/>
</dbReference>
<dbReference type="InterPro" id="IPR000602">
    <property type="entry name" value="Glyco_hydro_38_N"/>
</dbReference>
<dbReference type="SUPFAM" id="SSF74650">
    <property type="entry name" value="Galactose mutarotase-like"/>
    <property type="match status" value="1"/>
</dbReference>
<organism evidence="10">
    <name type="scientific">Absidia glauca</name>
    <name type="common">Pin mould</name>
    <dbReference type="NCBI Taxonomy" id="4829"/>
    <lineage>
        <taxon>Eukaryota</taxon>
        <taxon>Fungi</taxon>
        <taxon>Fungi incertae sedis</taxon>
        <taxon>Mucoromycota</taxon>
        <taxon>Mucoromycotina</taxon>
        <taxon>Mucoromycetes</taxon>
        <taxon>Mucorales</taxon>
        <taxon>Cunninghamellaceae</taxon>
        <taxon>Absidia</taxon>
    </lineage>
</organism>
<dbReference type="GO" id="GO:0000329">
    <property type="term" value="C:fungal-type vacuole membrane"/>
    <property type="evidence" value="ECO:0007669"/>
    <property type="project" value="TreeGrafter"/>
</dbReference>
<dbReference type="Pfam" id="PF17677">
    <property type="entry name" value="Glyco_hydro38C2"/>
    <property type="match status" value="1"/>
</dbReference>
<evidence type="ECO:0000256" key="7">
    <source>
        <dbReference type="ARBA" id="ARBA00054985"/>
    </source>
</evidence>
<dbReference type="InterPro" id="IPR041147">
    <property type="entry name" value="GH38_C"/>
</dbReference>
<dbReference type="InterPro" id="IPR011013">
    <property type="entry name" value="Gal_mutarotase_sf_dom"/>
</dbReference>
<dbReference type="FunCoup" id="A0A168RHW1">
    <property type="interactions" value="87"/>
</dbReference>
<dbReference type="FunFam" id="1.20.1270.50:FF:000004">
    <property type="entry name" value="alpha-mannosidase 2C1 isoform X1"/>
    <property type="match status" value="1"/>
</dbReference>
<dbReference type="Pfam" id="PF07748">
    <property type="entry name" value="Glyco_hydro_38C"/>
    <property type="match status" value="1"/>
</dbReference>
<sequence length="1071" mass="122654">MHRRPVSNYQTHVPAVMDCPKQIRNITIDRCSNFISNGANGNDINLLSQLYKARTNSEDHIGLWVYSVPDLKRITFAEATQQEFRPTRLGEWFGPSWIRIPIEFAGEEVHFIWNADNEALIWGMDGMPLQGLTGGAGSDARYDYILTPHAQGDEVIQFYVEMACNGMFGAGNGLIGPPDPNRFFNLNELDLAVPNKPVWNLLYDYQVILGMAKDLESDSLRASQAMHTANRIVNMFIPGDDMAISRCLDIAMEFLLAKNGDSQHEIYALGHCHIDTGWLWPFEETIRKAARSWSSQIDLMDRYPDYKFICSQAQQYEWVKNNYPNLWARIREKIAIDQFIPTGGTWIEMDTNMPSGEALCRQFLLGQRFFEENFGKRCKVFWLPDSFGYSSQLPQLLHLADMKYFFTQKLSWNNVNKFPMTTFWWIGLDGTKTLTHMAPSETYNAQCSPEELIRSVRNHRDKEYSNSSLLVYGNGDGGGGPLASMIERLRRMKDVDGLPKVEFSTPVDFYENVEKKAEALCSWKGELYNRSSELLLRDLEMLASFAYLMDRDTYSYPKAEFEDFWKQICLIQFHDVMAGSSIEMVYEDCLQMYTKIEAEGNQMREDLVDKILGPRNDMPEEDKVVGVLNTLAWERHEVIELPLVDGLPTLAQHSAFGRTGYALVDAVPPLGTKKCTLQAPIEYEPVKVNTDINNNILMENRFIQVTFDKSGHLIRLLDKALKRDFIKPGERGNVFKMYEDIPLFWDVEIYHLEKGVAVEEGSVQILEHGPLRAALLVEKRLSETSRLRQCVVLTAISRRLDFETEIDWNENRQFLKVEFAWDILADNVFYETQYGVVQRPTHYNTSWDGAKFEVVAHKFADMSEYGCGVALLNDCKYGYSAHGNVLRLSLVRSPKAPDSNCDIGHHSLKYAIYPHEGHFMQSDVVREGYNFNVPLITRVLSANQMDDSSVPQFRIEGAPNVVLDTIKKAEDTDDLIVRLYEAYGGHATARFHSSLPMKSIQQCNILEDKIETVYEMTNNAKGVDRTFSKNLRVLDDDILDLQLEAQQRQHAEGALLQIKPFQIMTLKIKLQ</sequence>
<dbReference type="InParanoid" id="A0A168RHW1"/>
<comment type="catalytic activity">
    <reaction evidence="1">
        <text>Hydrolysis of terminal, non-reducing alpha-D-mannose residues in alpha-D-mannosides.</text>
        <dbReference type="EC" id="3.2.1.24"/>
    </reaction>
</comment>
<evidence type="ECO:0000256" key="3">
    <source>
        <dbReference type="ARBA" id="ARBA00012752"/>
    </source>
</evidence>
<dbReference type="SMART" id="SM00872">
    <property type="entry name" value="Alpha-mann_mid"/>
    <property type="match status" value="1"/>
</dbReference>
<dbReference type="PANTHER" id="PTHR46017">
    <property type="entry name" value="ALPHA-MANNOSIDASE 2C1"/>
    <property type="match status" value="1"/>
</dbReference>
<dbReference type="EC" id="3.2.1.24" evidence="3"/>
<dbReference type="GO" id="GO:0046872">
    <property type="term" value="F:metal ion binding"/>
    <property type="evidence" value="ECO:0007669"/>
    <property type="project" value="UniProtKB-KW"/>
</dbReference>
<proteinExistence type="inferred from homology"/>
<evidence type="ECO:0000256" key="8">
    <source>
        <dbReference type="ARBA" id="ARBA00071615"/>
    </source>
</evidence>
<dbReference type="FunFam" id="3.20.110.10:FF:000002">
    <property type="entry name" value="alpha-mannosidase 2C1 isoform X1"/>
    <property type="match status" value="1"/>
</dbReference>
<dbReference type="InterPro" id="IPR011682">
    <property type="entry name" value="Glyco_hydro_38_C"/>
</dbReference>
<evidence type="ECO:0000313" key="10">
    <source>
        <dbReference type="EMBL" id="SAM06970.1"/>
    </source>
</evidence>
<dbReference type="OMA" id="WHERERF"/>
<dbReference type="STRING" id="4829.A0A168RHW1"/>
<dbReference type="Pfam" id="PF01074">
    <property type="entry name" value="Glyco_hydro_38N"/>
    <property type="match status" value="1"/>
</dbReference>
<dbReference type="GO" id="GO:0006013">
    <property type="term" value="P:mannose metabolic process"/>
    <property type="evidence" value="ECO:0007669"/>
    <property type="project" value="InterPro"/>
</dbReference>
<evidence type="ECO:0000256" key="2">
    <source>
        <dbReference type="ARBA" id="ARBA00009792"/>
    </source>
</evidence>
<dbReference type="Gene3D" id="1.20.1270.50">
    <property type="entry name" value="Glycoside hydrolase family 38, central domain"/>
    <property type="match status" value="1"/>
</dbReference>
<dbReference type="Gene3D" id="2.70.98.30">
    <property type="entry name" value="Golgi alpha-mannosidase II, domain 4"/>
    <property type="match status" value="1"/>
</dbReference>